<organism evidence="4 5">
    <name type="scientific">Dyadobacter chenhuakuii</name>
    <dbReference type="NCBI Taxonomy" id="2909339"/>
    <lineage>
        <taxon>Bacteria</taxon>
        <taxon>Pseudomonadati</taxon>
        <taxon>Bacteroidota</taxon>
        <taxon>Cytophagia</taxon>
        <taxon>Cytophagales</taxon>
        <taxon>Spirosomataceae</taxon>
        <taxon>Dyadobacter</taxon>
    </lineage>
</organism>
<gene>
    <name evidence="4" type="primary">ssb</name>
    <name evidence="4" type="ORF">L0661_16955</name>
</gene>
<sequence>MMNSVKLIGNVGREINVKEFEGGRAVTFSLATDENYINKNKEEVKSTSWHSIIAWGPLAQRCEAMLETGKMVSVEGKLSYRQYINKDNQPVRAVEIVAFKVEEIVRKEPQEANA</sequence>
<keyword evidence="1 2" id="KW-0238">DNA-binding</keyword>
<dbReference type="PANTHER" id="PTHR10302:SF0">
    <property type="entry name" value="SINGLE-STRANDED DNA-BINDING PROTEIN, MITOCHONDRIAL"/>
    <property type="match status" value="1"/>
</dbReference>
<dbReference type="SUPFAM" id="SSF50249">
    <property type="entry name" value="Nucleic acid-binding proteins"/>
    <property type="match status" value="1"/>
</dbReference>
<dbReference type="InterPro" id="IPR012340">
    <property type="entry name" value="NA-bd_OB-fold"/>
</dbReference>
<dbReference type="Pfam" id="PF00436">
    <property type="entry name" value="SSB"/>
    <property type="match status" value="1"/>
</dbReference>
<dbReference type="Proteomes" id="UP001139411">
    <property type="component" value="Unassembled WGS sequence"/>
</dbReference>
<evidence type="ECO:0000313" key="4">
    <source>
        <dbReference type="EMBL" id="MCF2500011.1"/>
    </source>
</evidence>
<evidence type="ECO:0000256" key="3">
    <source>
        <dbReference type="RuleBase" id="RU000524"/>
    </source>
</evidence>
<dbReference type="PANTHER" id="PTHR10302">
    <property type="entry name" value="SINGLE-STRANDED DNA-BINDING PROTEIN"/>
    <property type="match status" value="1"/>
</dbReference>
<evidence type="ECO:0000256" key="1">
    <source>
        <dbReference type="ARBA" id="ARBA00023125"/>
    </source>
</evidence>
<dbReference type="GO" id="GO:0009295">
    <property type="term" value="C:nucleoid"/>
    <property type="evidence" value="ECO:0007669"/>
    <property type="project" value="TreeGrafter"/>
</dbReference>
<dbReference type="InterPro" id="IPR011344">
    <property type="entry name" value="ssDNA-bd"/>
</dbReference>
<proteinExistence type="predicted"/>
<dbReference type="NCBIfam" id="TIGR00621">
    <property type="entry name" value="ssb"/>
    <property type="match status" value="1"/>
</dbReference>
<dbReference type="GO" id="GO:0003697">
    <property type="term" value="F:single-stranded DNA binding"/>
    <property type="evidence" value="ECO:0007669"/>
    <property type="project" value="InterPro"/>
</dbReference>
<dbReference type="Gene3D" id="2.40.50.140">
    <property type="entry name" value="Nucleic acid-binding proteins"/>
    <property type="match status" value="1"/>
</dbReference>
<accession>A0A9X1QER8</accession>
<dbReference type="CDD" id="cd04496">
    <property type="entry name" value="SSB_OBF"/>
    <property type="match status" value="1"/>
</dbReference>
<dbReference type="PROSITE" id="PS50935">
    <property type="entry name" value="SSB"/>
    <property type="match status" value="1"/>
</dbReference>
<dbReference type="InterPro" id="IPR000424">
    <property type="entry name" value="Primosome_PriB/ssb"/>
</dbReference>
<dbReference type="RefSeq" id="WP_235178543.1">
    <property type="nucleotide sequence ID" value="NZ_JAKFFV010000009.1"/>
</dbReference>
<comment type="caution">
    <text evidence="4">The sequence shown here is derived from an EMBL/GenBank/DDBJ whole genome shotgun (WGS) entry which is preliminary data.</text>
</comment>
<name>A0A9X1QER8_9BACT</name>
<dbReference type="PIRSF" id="PIRSF002070">
    <property type="entry name" value="SSB"/>
    <property type="match status" value="1"/>
</dbReference>
<dbReference type="EMBL" id="JAKFFV010000009">
    <property type="protein sequence ID" value="MCF2500011.1"/>
    <property type="molecule type" value="Genomic_DNA"/>
</dbReference>
<protein>
    <recommendedName>
        <fullName evidence="2 3">Single-stranded DNA-binding protein</fullName>
    </recommendedName>
</protein>
<dbReference type="AlphaFoldDB" id="A0A9X1QER8"/>
<evidence type="ECO:0000256" key="2">
    <source>
        <dbReference type="PIRNR" id="PIRNR002070"/>
    </source>
</evidence>
<evidence type="ECO:0000313" key="5">
    <source>
        <dbReference type="Proteomes" id="UP001139411"/>
    </source>
</evidence>
<dbReference type="GO" id="GO:0006260">
    <property type="term" value="P:DNA replication"/>
    <property type="evidence" value="ECO:0007669"/>
    <property type="project" value="InterPro"/>
</dbReference>
<reference evidence="4" key="1">
    <citation type="submission" date="2022-01" db="EMBL/GenBank/DDBJ databases">
        <title>Novel species in genus Dyadobacter.</title>
        <authorList>
            <person name="Ma C."/>
        </authorList>
    </citation>
    <scope>NUCLEOTIDE SEQUENCE</scope>
    <source>
        <strain evidence="4">CY357</strain>
    </source>
</reference>